<organism evidence="1 2">
    <name type="scientific">Streptomyces typhae</name>
    <dbReference type="NCBI Taxonomy" id="2681492"/>
    <lineage>
        <taxon>Bacteria</taxon>
        <taxon>Bacillati</taxon>
        <taxon>Actinomycetota</taxon>
        <taxon>Actinomycetes</taxon>
        <taxon>Kitasatosporales</taxon>
        <taxon>Streptomycetaceae</taxon>
        <taxon>Streptomyces</taxon>
    </lineage>
</organism>
<dbReference type="EMBL" id="WPNZ01000012">
    <property type="protein sequence ID" value="MVO87436.1"/>
    <property type="molecule type" value="Genomic_DNA"/>
</dbReference>
<evidence type="ECO:0000313" key="1">
    <source>
        <dbReference type="EMBL" id="MVO87436.1"/>
    </source>
</evidence>
<comment type="caution">
    <text evidence="1">The sequence shown here is derived from an EMBL/GenBank/DDBJ whole genome shotgun (WGS) entry which is preliminary data.</text>
</comment>
<name>A0A6L6X145_9ACTN</name>
<accession>A0A6L6X145</accession>
<evidence type="ECO:0008006" key="3">
    <source>
        <dbReference type="Google" id="ProtNLM"/>
    </source>
</evidence>
<dbReference type="Gene3D" id="3.40.50.620">
    <property type="entry name" value="HUPs"/>
    <property type="match status" value="1"/>
</dbReference>
<dbReference type="Proteomes" id="UP000483802">
    <property type="component" value="Unassembled WGS sequence"/>
</dbReference>
<sequence>MTLHVIQFSGGIGSFCAALRVAELHGTNDMVLLIADTLVEDEDLWRFADDTSRYLGVPLTRVCDGRTPWEVFHHVRFLGNSRFAACTQYLKQIPCREWMESYADPADTVAYIGIENTKRDKARIPAIERNWAPWRVEFPLCAKGEPWLSKDELLDEARAVGIEPPRMYELGYSHNNCGGCCVKAGAGQWAHTLEVFPERFARAEAEEAALRERLGDVSILRQTRQKTTYNLPLSELRKQVSAQDQQALTI</sequence>
<dbReference type="InterPro" id="IPR014729">
    <property type="entry name" value="Rossmann-like_a/b/a_fold"/>
</dbReference>
<dbReference type="RefSeq" id="WP_157167061.1">
    <property type="nucleotide sequence ID" value="NZ_WPNZ01000012.1"/>
</dbReference>
<reference evidence="1 2" key="1">
    <citation type="submission" date="2019-11" db="EMBL/GenBank/DDBJ databases">
        <title>Streptomyces typhae sp. nov., a novel endophytic actinomycete isolated from the root of cattail pollen (Typha angustifolia L.).</title>
        <authorList>
            <person name="Peng C."/>
        </authorList>
    </citation>
    <scope>NUCLEOTIDE SEQUENCE [LARGE SCALE GENOMIC DNA]</scope>
    <source>
        <strain evidence="2">p1417</strain>
    </source>
</reference>
<keyword evidence="2" id="KW-1185">Reference proteome</keyword>
<dbReference type="SUPFAM" id="SSF52402">
    <property type="entry name" value="Adenine nucleotide alpha hydrolases-like"/>
    <property type="match status" value="1"/>
</dbReference>
<proteinExistence type="predicted"/>
<evidence type="ECO:0000313" key="2">
    <source>
        <dbReference type="Proteomes" id="UP000483802"/>
    </source>
</evidence>
<protein>
    <recommendedName>
        <fullName evidence="3">Phosphoadenosine phosphosulphate reductase domain-containing protein</fullName>
    </recommendedName>
</protein>
<gene>
    <name evidence="1" type="ORF">GPA10_22395</name>
</gene>
<dbReference type="AlphaFoldDB" id="A0A6L6X145"/>